<reference evidence="3 4" key="1">
    <citation type="submission" date="2017-06" db="EMBL/GenBank/DDBJ databases">
        <title>Genome sequencing of cyanobaciteial culture collection at National Institute for Environmental Studies (NIES).</title>
        <authorList>
            <person name="Hirose Y."/>
            <person name="Shimura Y."/>
            <person name="Fujisawa T."/>
            <person name="Nakamura Y."/>
            <person name="Kawachi M."/>
        </authorList>
    </citation>
    <scope>NUCLEOTIDE SEQUENCE [LARGE SCALE GENOMIC DNA]</scope>
    <source>
        <strain evidence="3 4">NIES-2135</strain>
    </source>
</reference>
<dbReference type="SUPFAM" id="SSF53756">
    <property type="entry name" value="UDP-Glycosyltransferase/glycogen phosphorylase"/>
    <property type="match status" value="1"/>
</dbReference>
<keyword evidence="1 3" id="KW-0808">Transferase</keyword>
<evidence type="ECO:0000256" key="1">
    <source>
        <dbReference type="ARBA" id="ARBA00022679"/>
    </source>
</evidence>
<protein>
    <submittedName>
        <fullName evidence="3">Group 1 glycosyl transferase</fullName>
    </submittedName>
</protein>
<keyword evidence="4" id="KW-1185">Reference proteome</keyword>
<dbReference type="PANTHER" id="PTHR46401:SF2">
    <property type="entry name" value="GLYCOSYLTRANSFERASE WBBK-RELATED"/>
    <property type="match status" value="1"/>
</dbReference>
<feature type="domain" description="Glycosyltransferase subfamily 4-like N-terminal" evidence="2">
    <location>
        <begin position="15"/>
        <end position="176"/>
    </location>
</feature>
<dbReference type="InterPro" id="IPR028098">
    <property type="entry name" value="Glyco_trans_4-like_N"/>
</dbReference>
<gene>
    <name evidence="3" type="ORF">NIES2135_44870</name>
</gene>
<proteinExistence type="predicted"/>
<dbReference type="PANTHER" id="PTHR46401">
    <property type="entry name" value="GLYCOSYLTRANSFERASE WBBK-RELATED"/>
    <property type="match status" value="1"/>
</dbReference>
<accession>A0A1Z4JLY3</accession>
<dbReference type="CDD" id="cd03801">
    <property type="entry name" value="GT4_PimA-like"/>
    <property type="match status" value="1"/>
</dbReference>
<sequence>MKSFLLVAADFVKTGGMDRANYALADYLARQSVEVHLVAHRVDSQLQNYPNVFWHRVPKIAKSYFLGEFLLNAAGQFWAKRITAQGGRVLVNGGNCRWSDVNWVHYVHAAYQPNTQASFVQRLKCALTHPIYCQAEKRNLKNARIIIANSHRTVSDLIRYKLATPAKICPVYYGSDSSKFYAAGVEEVKFLRQKLNLPLNRSIVIFIGALGDRRKGFDVLFQAWQQLCQDPTWDSDLIVVGQGAELPRWRQRVRDQQLSDRIQFLGFRSDVPDLLRASDCLIAPTRYEAYGLGVHEALCCGIPAIVTATAGVAERYTQGLTDLLLTDANNVSHLIDKLYHWRSHQNYYQQILHTQVIPQLHRETWDHMAKQIVDAVETPTSSTVQTQYSMR</sequence>
<dbReference type="Gene3D" id="3.40.50.2000">
    <property type="entry name" value="Glycogen Phosphorylase B"/>
    <property type="match status" value="2"/>
</dbReference>
<name>A0A1Z4JLY3_LEPBY</name>
<evidence type="ECO:0000313" key="3">
    <source>
        <dbReference type="EMBL" id="BAY57617.1"/>
    </source>
</evidence>
<evidence type="ECO:0000259" key="2">
    <source>
        <dbReference type="Pfam" id="PF13439"/>
    </source>
</evidence>
<organism evidence="3 4">
    <name type="scientific">Leptolyngbya boryana NIES-2135</name>
    <dbReference type="NCBI Taxonomy" id="1973484"/>
    <lineage>
        <taxon>Bacteria</taxon>
        <taxon>Bacillati</taxon>
        <taxon>Cyanobacteriota</taxon>
        <taxon>Cyanophyceae</taxon>
        <taxon>Leptolyngbyales</taxon>
        <taxon>Leptolyngbyaceae</taxon>
        <taxon>Leptolyngbya group</taxon>
        <taxon>Leptolyngbya</taxon>
    </lineage>
</organism>
<dbReference type="GO" id="GO:0016757">
    <property type="term" value="F:glycosyltransferase activity"/>
    <property type="evidence" value="ECO:0007669"/>
    <property type="project" value="TreeGrafter"/>
</dbReference>
<dbReference type="Proteomes" id="UP000217895">
    <property type="component" value="Chromosome"/>
</dbReference>
<dbReference type="AlphaFoldDB" id="A0A1Z4JLY3"/>
<dbReference type="Pfam" id="PF13692">
    <property type="entry name" value="Glyco_trans_1_4"/>
    <property type="match status" value="1"/>
</dbReference>
<dbReference type="Pfam" id="PF13439">
    <property type="entry name" value="Glyco_transf_4"/>
    <property type="match status" value="1"/>
</dbReference>
<dbReference type="EMBL" id="AP018203">
    <property type="protein sequence ID" value="BAY57617.1"/>
    <property type="molecule type" value="Genomic_DNA"/>
</dbReference>
<dbReference type="GO" id="GO:0009103">
    <property type="term" value="P:lipopolysaccharide biosynthetic process"/>
    <property type="evidence" value="ECO:0007669"/>
    <property type="project" value="TreeGrafter"/>
</dbReference>
<evidence type="ECO:0000313" key="4">
    <source>
        <dbReference type="Proteomes" id="UP000217895"/>
    </source>
</evidence>